<dbReference type="GO" id="GO:0005737">
    <property type="term" value="C:cytoplasm"/>
    <property type="evidence" value="ECO:0007669"/>
    <property type="project" value="UniProtKB-SubCell"/>
</dbReference>
<dbReference type="InterPro" id="IPR013535">
    <property type="entry name" value="PUL_dom"/>
</dbReference>
<dbReference type="InterPro" id="IPR036322">
    <property type="entry name" value="WD40_repeat_dom_sf"/>
</dbReference>
<keyword evidence="4" id="KW-0677">Repeat</keyword>
<dbReference type="PROSITE" id="PS51394">
    <property type="entry name" value="PFU"/>
    <property type="match status" value="1"/>
</dbReference>
<evidence type="ECO:0000259" key="7">
    <source>
        <dbReference type="PROSITE" id="PS51396"/>
    </source>
</evidence>
<protein>
    <recommendedName>
        <fullName evidence="10">Phospholipase A-2-activating protein</fullName>
    </recommendedName>
</protein>
<dbReference type="Proteomes" id="UP001165085">
    <property type="component" value="Unassembled WGS sequence"/>
</dbReference>
<dbReference type="Gene3D" id="1.25.10.10">
    <property type="entry name" value="Leucine-rich Repeat Variant"/>
    <property type="match status" value="1"/>
</dbReference>
<evidence type="ECO:0000256" key="2">
    <source>
        <dbReference type="ARBA" id="ARBA00022490"/>
    </source>
</evidence>
<dbReference type="InterPro" id="IPR038122">
    <property type="entry name" value="PFU_sf"/>
</dbReference>
<keyword evidence="2" id="KW-0963">Cytoplasm</keyword>
<dbReference type="PANTHER" id="PTHR19849">
    <property type="entry name" value="PHOSPHOLIPASE A-2-ACTIVATING PROTEIN"/>
    <property type="match status" value="1"/>
</dbReference>
<dbReference type="GO" id="GO:0005634">
    <property type="term" value="C:nucleus"/>
    <property type="evidence" value="ECO:0007669"/>
    <property type="project" value="TreeGrafter"/>
</dbReference>
<feature type="repeat" description="WD" evidence="5">
    <location>
        <begin position="97"/>
        <end position="132"/>
    </location>
</feature>
<feature type="domain" description="PFU" evidence="6">
    <location>
        <begin position="385"/>
        <end position="481"/>
    </location>
</feature>
<dbReference type="EMBL" id="BRXY01000233">
    <property type="protein sequence ID" value="GMH79380.1"/>
    <property type="molecule type" value="Genomic_DNA"/>
</dbReference>
<feature type="domain" description="PUL" evidence="7">
    <location>
        <begin position="521"/>
        <end position="782"/>
    </location>
</feature>
<dbReference type="Gene3D" id="2.130.10.10">
    <property type="entry name" value="YVTN repeat-like/Quinoprotein amine dehydrogenase"/>
    <property type="match status" value="1"/>
</dbReference>
<keyword evidence="3 5" id="KW-0853">WD repeat</keyword>
<keyword evidence="9" id="KW-1185">Reference proteome</keyword>
<dbReference type="GO" id="GO:0043161">
    <property type="term" value="P:proteasome-mediated ubiquitin-dependent protein catabolic process"/>
    <property type="evidence" value="ECO:0007669"/>
    <property type="project" value="TreeGrafter"/>
</dbReference>
<dbReference type="SMART" id="SM00320">
    <property type="entry name" value="WD40"/>
    <property type="match status" value="5"/>
</dbReference>
<dbReference type="InterPro" id="IPR015155">
    <property type="entry name" value="PFU"/>
</dbReference>
<proteinExistence type="predicted"/>
<dbReference type="PANTHER" id="PTHR19849:SF0">
    <property type="entry name" value="PHOSPHOLIPASE A-2-ACTIVATING PROTEIN"/>
    <property type="match status" value="1"/>
</dbReference>
<evidence type="ECO:0000313" key="8">
    <source>
        <dbReference type="EMBL" id="GMH79380.1"/>
    </source>
</evidence>
<dbReference type="InterPro" id="IPR001680">
    <property type="entry name" value="WD40_rpt"/>
</dbReference>
<dbReference type="Pfam" id="PF00400">
    <property type="entry name" value="WD40"/>
    <property type="match status" value="2"/>
</dbReference>
<reference evidence="9" key="1">
    <citation type="journal article" date="2023" name="Commun. Biol.">
        <title>Genome analysis of Parmales, the sister group of diatoms, reveals the evolutionary specialization of diatoms from phago-mixotrophs to photoautotrophs.</title>
        <authorList>
            <person name="Ban H."/>
            <person name="Sato S."/>
            <person name="Yoshikawa S."/>
            <person name="Yamada K."/>
            <person name="Nakamura Y."/>
            <person name="Ichinomiya M."/>
            <person name="Sato N."/>
            <person name="Blanc-Mathieu R."/>
            <person name="Endo H."/>
            <person name="Kuwata A."/>
            <person name="Ogata H."/>
        </authorList>
    </citation>
    <scope>NUCLEOTIDE SEQUENCE [LARGE SCALE GENOMIC DNA]</scope>
    <source>
        <strain evidence="9">NIES 3701</strain>
    </source>
</reference>
<dbReference type="AlphaFoldDB" id="A0A9W7B0N5"/>
<dbReference type="PROSITE" id="PS51396">
    <property type="entry name" value="PUL"/>
    <property type="match status" value="1"/>
</dbReference>
<dbReference type="PROSITE" id="PS50082">
    <property type="entry name" value="WD_REPEATS_2"/>
    <property type="match status" value="1"/>
</dbReference>
<gene>
    <name evidence="8" type="ORF">TrST_g7875</name>
</gene>
<dbReference type="InterPro" id="IPR015943">
    <property type="entry name" value="WD40/YVTN_repeat-like_dom_sf"/>
</dbReference>
<dbReference type="InterPro" id="IPR011989">
    <property type="entry name" value="ARM-like"/>
</dbReference>
<evidence type="ECO:0000256" key="4">
    <source>
        <dbReference type="ARBA" id="ARBA00022737"/>
    </source>
</evidence>
<comment type="caution">
    <text evidence="8">The sequence shown here is derived from an EMBL/GenBank/DDBJ whole genome shotgun (WGS) entry which is preliminary data.</text>
</comment>
<evidence type="ECO:0000256" key="1">
    <source>
        <dbReference type="ARBA" id="ARBA00004496"/>
    </source>
</evidence>
<evidence type="ECO:0008006" key="10">
    <source>
        <dbReference type="Google" id="ProtNLM"/>
    </source>
</evidence>
<sequence length="782" mass="84400">MSSSSSSPDFHLSKSFFVSESPIRALCVSGTDLHVGSQQPPFLVSMNMETGERTDVGQNNISGQVTSLMTVDSTSYLVGSLDTHIRLFKSSSQALQISGHQGGVISLTPSSTSPNEFFSGSWDGTCRHWNLQGESLDVMEGHENGVTCVHHPCGALVTGSSGENEGGQVVNSKMRVWRQSDDGKWSIVQTFSPHTQSIRDIQLPLRGLLGPLSPVISVGNDGSTCMVDIMEGGKVVKGVVQRLQYEKGYLLTASTVPKDDGGEYDVTVGNVDGEVVVWGLGEEKVKQVMQFPGTVWKVTCWGSKVVTGCNDGYIRIFSRDLKEIAGEDEVAEFAKQGTDYLRKIRGGPSKEDVEKYDLWDTRVPCTQGDKTVKVFNKGGQAWAAQWDAISEAWVLIGEVTGTDENRGKINGVEYDHVLPIEHEVAGGGLRTLQIGYNNGENPFVVAQKFIDEHQMDQNDLSQVADYITKRTGAKTETPTIDMTQDGMNGDTTMADMFGAGASNPPGSLGAAVQPPPAVVFETIPIKSVTIYGAGEDKVGKAVDKVKEGKVSESDGLILDDLARVIKDSSRYHASTIDEGWYALLLSLLNSATSPETTFPVIDLFRLAILHPSASKQSPSFWCDVVDKIVGLMEAVPASNVAVRMLGLRVWCNLSKIRQFYDSPLFSDQARIGRLCSVAMECVGSGNKNVRASAVMLVMDLAYVVHVSPKGETGASIGSALLDVVLVCLQDADVENRRRGLLAVGTMVLAGGKDLREAIVTEIRNSRAETETEEKEVLKAVGK</sequence>
<name>A0A9W7B0N5_9STRA</name>
<dbReference type="OrthoDB" id="10265988at2759"/>
<evidence type="ECO:0000313" key="9">
    <source>
        <dbReference type="Proteomes" id="UP001165085"/>
    </source>
</evidence>
<dbReference type="SUPFAM" id="SSF50978">
    <property type="entry name" value="WD40 repeat-like"/>
    <property type="match status" value="1"/>
</dbReference>
<dbReference type="InterPro" id="IPR016024">
    <property type="entry name" value="ARM-type_fold"/>
</dbReference>
<evidence type="ECO:0000256" key="3">
    <source>
        <dbReference type="ARBA" id="ARBA00022574"/>
    </source>
</evidence>
<dbReference type="Pfam" id="PF09070">
    <property type="entry name" value="PFU"/>
    <property type="match status" value="1"/>
</dbReference>
<organism evidence="8 9">
    <name type="scientific">Triparma strigata</name>
    <dbReference type="NCBI Taxonomy" id="1606541"/>
    <lineage>
        <taxon>Eukaryota</taxon>
        <taxon>Sar</taxon>
        <taxon>Stramenopiles</taxon>
        <taxon>Ochrophyta</taxon>
        <taxon>Bolidophyceae</taxon>
        <taxon>Parmales</taxon>
        <taxon>Triparmaceae</taxon>
        <taxon>Triparma</taxon>
    </lineage>
</organism>
<accession>A0A9W7B0N5</accession>
<evidence type="ECO:0000259" key="6">
    <source>
        <dbReference type="PROSITE" id="PS51394"/>
    </source>
</evidence>
<dbReference type="SUPFAM" id="SSF48371">
    <property type="entry name" value="ARM repeat"/>
    <property type="match status" value="1"/>
</dbReference>
<dbReference type="Gene3D" id="3.10.20.870">
    <property type="entry name" value="PFU (PLAA family ubiquitin binding), C-terminal domain"/>
    <property type="match status" value="1"/>
</dbReference>
<dbReference type="GO" id="GO:0043130">
    <property type="term" value="F:ubiquitin binding"/>
    <property type="evidence" value="ECO:0007669"/>
    <property type="project" value="TreeGrafter"/>
</dbReference>
<dbReference type="Pfam" id="PF08324">
    <property type="entry name" value="PUL"/>
    <property type="match status" value="1"/>
</dbReference>
<dbReference type="GO" id="GO:0010992">
    <property type="term" value="P:ubiquitin recycling"/>
    <property type="evidence" value="ECO:0007669"/>
    <property type="project" value="TreeGrafter"/>
</dbReference>
<comment type="subcellular location">
    <subcellularLocation>
        <location evidence="1">Cytoplasm</location>
    </subcellularLocation>
</comment>
<evidence type="ECO:0000256" key="5">
    <source>
        <dbReference type="PROSITE-ProRule" id="PRU00221"/>
    </source>
</evidence>